<feature type="compositionally biased region" description="Gly residues" evidence="1">
    <location>
        <begin position="77"/>
        <end position="90"/>
    </location>
</feature>
<dbReference type="Proteomes" id="UP000008810">
    <property type="component" value="Chromosome 1"/>
</dbReference>
<sequence length="132" mass="14697">MVARWIEDGETPEQEPGRRVEQMGWSATDLEGWGRQRKRVGRRQSKGRRWLAEMDWDGEGNARCSFSRCWRMVGTGEGGWGGAGGGNSGGDGHRGNPDLLDQHHHAALRRDVHVQQRLQAVEGTHGRGSDRG</sequence>
<protein>
    <submittedName>
        <fullName evidence="2 3">Uncharacterized protein</fullName>
    </submittedName>
</protein>
<reference evidence="2" key="2">
    <citation type="submission" date="2017-06" db="EMBL/GenBank/DDBJ databases">
        <title>WGS assembly of Brachypodium distachyon.</title>
        <authorList>
            <consortium name="The International Brachypodium Initiative"/>
            <person name="Lucas S."/>
            <person name="Harmon-Smith M."/>
            <person name="Lail K."/>
            <person name="Tice H."/>
            <person name="Grimwood J."/>
            <person name="Bruce D."/>
            <person name="Barry K."/>
            <person name="Shu S."/>
            <person name="Lindquist E."/>
            <person name="Wang M."/>
            <person name="Pitluck S."/>
            <person name="Vogel J.P."/>
            <person name="Garvin D.F."/>
            <person name="Mockler T.C."/>
            <person name="Schmutz J."/>
            <person name="Rokhsar D."/>
            <person name="Bevan M.W."/>
        </authorList>
    </citation>
    <scope>NUCLEOTIDE SEQUENCE</scope>
    <source>
        <strain evidence="2">Bd21</strain>
    </source>
</reference>
<dbReference type="InParanoid" id="I1GPV1"/>
<dbReference type="AlphaFoldDB" id="I1GPV1"/>
<reference evidence="3" key="3">
    <citation type="submission" date="2018-08" db="UniProtKB">
        <authorList>
            <consortium name="EnsemblPlants"/>
        </authorList>
    </citation>
    <scope>IDENTIFICATION</scope>
    <source>
        <strain evidence="3">cv. Bd21</strain>
    </source>
</reference>
<feature type="compositionally biased region" description="Basic and acidic residues" evidence="1">
    <location>
        <begin position="91"/>
        <end position="105"/>
    </location>
</feature>
<keyword evidence="4" id="KW-1185">Reference proteome</keyword>
<dbReference type="EMBL" id="CM000880">
    <property type="protein sequence ID" value="KQK13904.1"/>
    <property type="molecule type" value="Genomic_DNA"/>
</dbReference>
<dbReference type="HOGENOM" id="CLU_1919965_0_0_1"/>
<organism evidence="3">
    <name type="scientific">Brachypodium distachyon</name>
    <name type="common">Purple false brome</name>
    <name type="synonym">Trachynia distachya</name>
    <dbReference type="NCBI Taxonomy" id="15368"/>
    <lineage>
        <taxon>Eukaryota</taxon>
        <taxon>Viridiplantae</taxon>
        <taxon>Streptophyta</taxon>
        <taxon>Embryophyta</taxon>
        <taxon>Tracheophyta</taxon>
        <taxon>Spermatophyta</taxon>
        <taxon>Magnoliopsida</taxon>
        <taxon>Liliopsida</taxon>
        <taxon>Poales</taxon>
        <taxon>Poaceae</taxon>
        <taxon>BOP clade</taxon>
        <taxon>Pooideae</taxon>
        <taxon>Stipodae</taxon>
        <taxon>Brachypodieae</taxon>
        <taxon>Brachypodium</taxon>
    </lineage>
</organism>
<accession>I1GPV1</accession>
<feature type="region of interest" description="Disordered" evidence="1">
    <location>
        <begin position="1"/>
        <end position="21"/>
    </location>
</feature>
<name>I1GPV1_BRADI</name>
<evidence type="ECO:0000313" key="3">
    <source>
        <dbReference type="EnsemblPlants" id="KQK13904"/>
    </source>
</evidence>
<gene>
    <name evidence="2" type="ORF">BRADI_1g13270v3</name>
</gene>
<dbReference type="EnsemblPlants" id="KQK13904">
    <property type="protein sequence ID" value="KQK13904"/>
    <property type="gene ID" value="BRADI_1g13270v3"/>
</dbReference>
<feature type="region of interest" description="Disordered" evidence="1">
    <location>
        <begin position="77"/>
        <end position="105"/>
    </location>
</feature>
<reference evidence="2 3" key="1">
    <citation type="journal article" date="2010" name="Nature">
        <title>Genome sequencing and analysis of the model grass Brachypodium distachyon.</title>
        <authorList>
            <consortium name="International Brachypodium Initiative"/>
        </authorList>
    </citation>
    <scope>NUCLEOTIDE SEQUENCE [LARGE SCALE GENOMIC DNA]</scope>
    <source>
        <strain evidence="2 3">Bd21</strain>
    </source>
</reference>
<proteinExistence type="predicted"/>
<evidence type="ECO:0000313" key="2">
    <source>
        <dbReference type="EMBL" id="KQK13904.1"/>
    </source>
</evidence>
<evidence type="ECO:0000256" key="1">
    <source>
        <dbReference type="SAM" id="MobiDB-lite"/>
    </source>
</evidence>
<dbReference type="Gramene" id="KQK13904">
    <property type="protein sequence ID" value="KQK13904"/>
    <property type="gene ID" value="BRADI_1g13270v3"/>
</dbReference>
<evidence type="ECO:0000313" key="4">
    <source>
        <dbReference type="Proteomes" id="UP000008810"/>
    </source>
</evidence>